<accession>A0A5B7EKG6</accession>
<evidence type="ECO:0000313" key="1">
    <source>
        <dbReference type="EMBL" id="MPC34971.1"/>
    </source>
</evidence>
<protein>
    <submittedName>
        <fullName evidence="1">Uncharacterized protein</fullName>
    </submittedName>
</protein>
<dbReference type="EMBL" id="VSRR010003170">
    <property type="protein sequence ID" value="MPC34971.1"/>
    <property type="molecule type" value="Genomic_DNA"/>
</dbReference>
<dbReference type="AlphaFoldDB" id="A0A5B7EKG6"/>
<sequence length="60" mass="6554">MICLTYISPPGKGRSGRDVICPPGHGRDVIRPPGEAVTSRQRELPSCLTFRFSSSIALIR</sequence>
<comment type="caution">
    <text evidence="1">The sequence shown here is derived from an EMBL/GenBank/DDBJ whole genome shotgun (WGS) entry which is preliminary data.</text>
</comment>
<proteinExistence type="predicted"/>
<dbReference type="Proteomes" id="UP000324222">
    <property type="component" value="Unassembled WGS sequence"/>
</dbReference>
<gene>
    <name evidence="1" type="ORF">E2C01_028378</name>
</gene>
<reference evidence="1 2" key="1">
    <citation type="submission" date="2019-05" db="EMBL/GenBank/DDBJ databases">
        <title>Another draft genome of Portunus trituberculatus and its Hox gene families provides insights of decapod evolution.</title>
        <authorList>
            <person name="Jeong J.-H."/>
            <person name="Song I."/>
            <person name="Kim S."/>
            <person name="Choi T."/>
            <person name="Kim D."/>
            <person name="Ryu S."/>
            <person name="Kim W."/>
        </authorList>
    </citation>
    <scope>NUCLEOTIDE SEQUENCE [LARGE SCALE GENOMIC DNA]</scope>
    <source>
        <tissue evidence="1">Muscle</tissue>
    </source>
</reference>
<keyword evidence="2" id="KW-1185">Reference proteome</keyword>
<organism evidence="1 2">
    <name type="scientific">Portunus trituberculatus</name>
    <name type="common">Swimming crab</name>
    <name type="synonym">Neptunus trituberculatus</name>
    <dbReference type="NCBI Taxonomy" id="210409"/>
    <lineage>
        <taxon>Eukaryota</taxon>
        <taxon>Metazoa</taxon>
        <taxon>Ecdysozoa</taxon>
        <taxon>Arthropoda</taxon>
        <taxon>Crustacea</taxon>
        <taxon>Multicrustacea</taxon>
        <taxon>Malacostraca</taxon>
        <taxon>Eumalacostraca</taxon>
        <taxon>Eucarida</taxon>
        <taxon>Decapoda</taxon>
        <taxon>Pleocyemata</taxon>
        <taxon>Brachyura</taxon>
        <taxon>Eubrachyura</taxon>
        <taxon>Portunoidea</taxon>
        <taxon>Portunidae</taxon>
        <taxon>Portuninae</taxon>
        <taxon>Portunus</taxon>
    </lineage>
</organism>
<evidence type="ECO:0000313" key="2">
    <source>
        <dbReference type="Proteomes" id="UP000324222"/>
    </source>
</evidence>
<name>A0A5B7EKG6_PORTR</name>